<dbReference type="EMBL" id="BAABJE010000001">
    <property type="protein sequence ID" value="GAA4782173.1"/>
    <property type="molecule type" value="Genomic_DNA"/>
</dbReference>
<feature type="domain" description="Beta-ketoacyl-[acyl-carrier-protein] synthase III N-terminal" evidence="1">
    <location>
        <begin position="124"/>
        <end position="189"/>
    </location>
</feature>
<dbReference type="SUPFAM" id="SSF53901">
    <property type="entry name" value="Thiolase-like"/>
    <property type="match status" value="1"/>
</dbReference>
<evidence type="ECO:0000313" key="2">
    <source>
        <dbReference type="EMBL" id="GAA4782173.1"/>
    </source>
</evidence>
<gene>
    <name evidence="2" type="ORF">GCM10023307_03350</name>
</gene>
<dbReference type="RefSeq" id="WP_345301532.1">
    <property type="nucleotide sequence ID" value="NZ_BAABJE010000001.1"/>
</dbReference>
<dbReference type="Pfam" id="PF08545">
    <property type="entry name" value="ACP_syn_III"/>
    <property type="match status" value="1"/>
</dbReference>
<evidence type="ECO:0000259" key="1">
    <source>
        <dbReference type="Pfam" id="PF08545"/>
    </source>
</evidence>
<proteinExistence type="predicted"/>
<evidence type="ECO:0000313" key="3">
    <source>
        <dbReference type="Proteomes" id="UP001499959"/>
    </source>
</evidence>
<protein>
    <recommendedName>
        <fullName evidence="1">Beta-ketoacyl-[acyl-carrier-protein] synthase III N-terminal domain-containing protein</fullName>
    </recommendedName>
</protein>
<accession>A0ABP9AJP4</accession>
<sequence length="320" mass="34981">MLFTLQAIASSQTRPLPIDTLSTDPARASTVEFMADGGYQHYVASDADIRQMMRQAIDASLARSSIRPDRIQAILLSTESFWDSGLGETSHRAIPPSERLREMLCEEIAHAGLVNAMPFGNWMSACSNFGSTLALGSALLESGRYRRVMAVFADRTPATESRFVRDGSALYSDVAAACILAPDAFGYRIRHIVSHSGLAMLRLPEGMNARERNQHFRTQMSEFKLKITVSTGREIADYPLLVTDNLHPMFTDLMCRQLGIDPGVLVTPTRGTLGHAYAADCLLALGELETSGRLKPGEVVGVLNFGTSTFSFLELELVSS</sequence>
<dbReference type="InterPro" id="IPR016039">
    <property type="entry name" value="Thiolase-like"/>
</dbReference>
<comment type="caution">
    <text evidence="2">The sequence shown here is derived from an EMBL/GenBank/DDBJ whole genome shotgun (WGS) entry which is preliminary data.</text>
</comment>
<name>A0ABP9AJP4_9GAMM</name>
<dbReference type="Proteomes" id="UP001499959">
    <property type="component" value="Unassembled WGS sequence"/>
</dbReference>
<organism evidence="2 3">
    <name type="scientific">Lysobacter hankyongensis</name>
    <dbReference type="NCBI Taxonomy" id="1176535"/>
    <lineage>
        <taxon>Bacteria</taxon>
        <taxon>Pseudomonadati</taxon>
        <taxon>Pseudomonadota</taxon>
        <taxon>Gammaproteobacteria</taxon>
        <taxon>Lysobacterales</taxon>
        <taxon>Lysobacteraceae</taxon>
        <taxon>Lysobacter</taxon>
    </lineage>
</organism>
<keyword evidence="3" id="KW-1185">Reference proteome</keyword>
<reference evidence="3" key="1">
    <citation type="journal article" date="2019" name="Int. J. Syst. Evol. Microbiol.">
        <title>The Global Catalogue of Microorganisms (GCM) 10K type strain sequencing project: providing services to taxonomists for standard genome sequencing and annotation.</title>
        <authorList>
            <consortium name="The Broad Institute Genomics Platform"/>
            <consortium name="The Broad Institute Genome Sequencing Center for Infectious Disease"/>
            <person name="Wu L."/>
            <person name="Ma J."/>
        </authorList>
    </citation>
    <scope>NUCLEOTIDE SEQUENCE [LARGE SCALE GENOMIC DNA]</scope>
    <source>
        <strain evidence="3">JCM 18204</strain>
    </source>
</reference>
<dbReference type="Gene3D" id="3.40.47.10">
    <property type="match status" value="2"/>
</dbReference>
<dbReference type="InterPro" id="IPR013751">
    <property type="entry name" value="ACP_syn_III_N"/>
</dbReference>